<gene>
    <name evidence="1" type="primary">NPL4</name>
    <name evidence="1" type="ORF">QFC19_004844</name>
</gene>
<dbReference type="EMBL" id="JASBWR010000053">
    <property type="protein sequence ID" value="KAJ9102108.1"/>
    <property type="molecule type" value="Genomic_DNA"/>
</dbReference>
<accession>A0ACC2VSK1</accession>
<proteinExistence type="predicted"/>
<protein>
    <submittedName>
        <fullName evidence="1">Nuclear protein localization protein 4</fullName>
    </submittedName>
</protein>
<name>A0ACC2VSK1_9TREE</name>
<organism evidence="1 2">
    <name type="scientific">Naganishia cerealis</name>
    <dbReference type="NCBI Taxonomy" id="610337"/>
    <lineage>
        <taxon>Eukaryota</taxon>
        <taxon>Fungi</taxon>
        <taxon>Dikarya</taxon>
        <taxon>Basidiomycota</taxon>
        <taxon>Agaricomycotina</taxon>
        <taxon>Tremellomycetes</taxon>
        <taxon>Filobasidiales</taxon>
        <taxon>Filobasidiaceae</taxon>
        <taxon>Naganishia</taxon>
    </lineage>
</organism>
<comment type="caution">
    <text evidence="1">The sequence shown here is derived from an EMBL/GenBank/DDBJ whole genome shotgun (WGS) entry which is preliminary data.</text>
</comment>
<sequence>MLRVNATPETAFNDLLNDLGNQMGESDLSSFTFSDKPNDKGSSANTFHGKSVADLGLKHGDMLYVTRTATSSSPAVTASVNEPKSGSAVVTKPINTAGIIPIHGPTKVKQLEVDDVLDTQDGMIKRKKSNLCRHGEKGMCEYCSPLPSWDKGYREENGIKHMSFHAYVNQINEQKNNRNNSTSYMSPLEEPDYNVNLNCPSGHAPYPKGICSKCQPPVITLQQQQFRMVDHVEFADSGILNDFIDVWRQTGVQRFGFMFGRYEVFDKVPLGIKAVVEAIYEPPQAGETDGITLLPWENQELVLKVAEKLNLYPVGIAFTDLTDSGARNGTVLCKRHKDTYFLSCLEVLMAARFQIEHPNITKHSNSGRFSSKFVTCVVSGGLEGEIEPRSFQVSTNAEALVRADIITGSTQPSMLYINSSQGKRYVPDVFYLKINEYGLEVKTNAKPAFPVDFLLVTLLDAFPLNPTPRFTNGFTIENRDFMGNLQDLRAAYRYINSDPGNGSCLSNFHFIVYLVTLGILGDSELQMVFDFVNERKEEDYLKLVESSGWMTLITILEQST</sequence>
<keyword evidence="2" id="KW-1185">Reference proteome</keyword>
<reference evidence="1" key="1">
    <citation type="submission" date="2023-04" db="EMBL/GenBank/DDBJ databases">
        <title>Draft Genome sequencing of Naganishia species isolated from polar environments using Oxford Nanopore Technology.</title>
        <authorList>
            <person name="Leo P."/>
            <person name="Venkateswaran K."/>
        </authorList>
    </citation>
    <scope>NUCLEOTIDE SEQUENCE</scope>
    <source>
        <strain evidence="1">MNA-CCFEE 5261</strain>
    </source>
</reference>
<evidence type="ECO:0000313" key="2">
    <source>
        <dbReference type="Proteomes" id="UP001241377"/>
    </source>
</evidence>
<dbReference type="Proteomes" id="UP001241377">
    <property type="component" value="Unassembled WGS sequence"/>
</dbReference>
<evidence type="ECO:0000313" key="1">
    <source>
        <dbReference type="EMBL" id="KAJ9102108.1"/>
    </source>
</evidence>